<evidence type="ECO:0000259" key="2">
    <source>
        <dbReference type="Pfam" id="PF07238"/>
    </source>
</evidence>
<gene>
    <name evidence="3" type="ORF">EJ065_5143</name>
</gene>
<dbReference type="Gene3D" id="2.40.10.220">
    <property type="entry name" value="predicted glycosyltransferase like domains"/>
    <property type="match status" value="1"/>
</dbReference>
<name>A0A410RXJ2_CORCK</name>
<evidence type="ECO:0000313" key="3">
    <source>
        <dbReference type="EMBL" id="QAT86679.1"/>
    </source>
</evidence>
<dbReference type="Pfam" id="PF07238">
    <property type="entry name" value="PilZ"/>
    <property type="match status" value="1"/>
</dbReference>
<sequence>MVVQRKGVTTAKAGTAVRGPEEAQAPRPFVPPVGTSRNVPVAGAAPRIEMNQGEPEHRHFPRAQLATHFDLWMEDDAGGRRFSAGLTSVNVSVSGAFLASTFFLPMGTVVRARFALEEGAAPVEARAEIVREERGPEDEGRSGFALRFLDFSGQTEVALARLFLGMRLRAFTEDYLKSQRARSLPNELERVIDVMAAWELLKATTPGDPWRGE</sequence>
<dbReference type="GO" id="GO:0035438">
    <property type="term" value="F:cyclic-di-GMP binding"/>
    <property type="evidence" value="ECO:0007669"/>
    <property type="project" value="InterPro"/>
</dbReference>
<reference evidence="3 4" key="1">
    <citation type="submission" date="2018-12" db="EMBL/GenBank/DDBJ databases">
        <title>Complete Genome Sequence of the Corallopyronin A producing Myxobacterium Corallococcus coralloides B035.</title>
        <authorList>
            <person name="Bouhired S.M."/>
            <person name="Rupp O."/>
            <person name="Blom J."/>
            <person name="Schaeberle T.F."/>
            <person name="Kehraus S."/>
            <person name="Schiefer A."/>
            <person name="Pfarr K."/>
            <person name="Goesmann A."/>
            <person name="Hoerauf A."/>
            <person name="Koenig G.M."/>
        </authorList>
    </citation>
    <scope>NUCLEOTIDE SEQUENCE [LARGE SCALE GENOMIC DNA]</scope>
    <source>
        <strain evidence="3 4">B035</strain>
    </source>
</reference>
<dbReference type="RefSeq" id="WP_128798196.1">
    <property type="nucleotide sequence ID" value="NZ_CP034669.1"/>
</dbReference>
<dbReference type="InterPro" id="IPR009875">
    <property type="entry name" value="PilZ_domain"/>
</dbReference>
<accession>A0A410RXJ2</accession>
<feature type="region of interest" description="Disordered" evidence="1">
    <location>
        <begin position="1"/>
        <end position="38"/>
    </location>
</feature>
<dbReference type="AlphaFoldDB" id="A0A410RXJ2"/>
<feature type="domain" description="PilZ" evidence="2">
    <location>
        <begin position="57"/>
        <end position="163"/>
    </location>
</feature>
<organism evidence="3 4">
    <name type="scientific">Corallococcus coralloides</name>
    <name type="common">Myxococcus coralloides</name>
    <dbReference type="NCBI Taxonomy" id="184914"/>
    <lineage>
        <taxon>Bacteria</taxon>
        <taxon>Pseudomonadati</taxon>
        <taxon>Myxococcota</taxon>
        <taxon>Myxococcia</taxon>
        <taxon>Myxococcales</taxon>
        <taxon>Cystobacterineae</taxon>
        <taxon>Myxococcaceae</taxon>
        <taxon>Corallococcus</taxon>
    </lineage>
</organism>
<dbReference type="EMBL" id="CP034669">
    <property type="protein sequence ID" value="QAT86679.1"/>
    <property type="molecule type" value="Genomic_DNA"/>
</dbReference>
<evidence type="ECO:0000256" key="1">
    <source>
        <dbReference type="SAM" id="MobiDB-lite"/>
    </source>
</evidence>
<proteinExistence type="predicted"/>
<dbReference type="Proteomes" id="UP000288758">
    <property type="component" value="Chromosome"/>
</dbReference>
<protein>
    <recommendedName>
        <fullName evidence="2">PilZ domain-containing protein</fullName>
    </recommendedName>
</protein>
<evidence type="ECO:0000313" key="4">
    <source>
        <dbReference type="Proteomes" id="UP000288758"/>
    </source>
</evidence>